<gene>
    <name evidence="3" type="ORF">BMF94_3683</name>
</gene>
<dbReference type="STRING" id="741276.A0A2S5B995"/>
<evidence type="ECO:0000313" key="4">
    <source>
        <dbReference type="Proteomes" id="UP000237144"/>
    </source>
</evidence>
<dbReference type="PANTHER" id="PTHR33840:SF2">
    <property type="entry name" value="TLE1 PHOSPHOLIPASE DOMAIN-CONTAINING PROTEIN"/>
    <property type="match status" value="1"/>
</dbReference>
<keyword evidence="4" id="KW-1185">Reference proteome</keyword>
<feature type="compositionally biased region" description="Low complexity" evidence="1">
    <location>
        <begin position="37"/>
        <end position="53"/>
    </location>
</feature>
<dbReference type="OrthoDB" id="3162439at2759"/>
<dbReference type="Proteomes" id="UP000237144">
    <property type="component" value="Unassembled WGS sequence"/>
</dbReference>
<dbReference type="EMBL" id="PJQD01000038">
    <property type="protein sequence ID" value="POY73348.1"/>
    <property type="molecule type" value="Genomic_DNA"/>
</dbReference>
<proteinExistence type="predicted"/>
<feature type="domain" description="T6SS Phospholipase effector Tle1-like catalytic" evidence="2">
    <location>
        <begin position="55"/>
        <end position="324"/>
    </location>
</feature>
<feature type="region of interest" description="Disordered" evidence="1">
    <location>
        <begin position="1"/>
        <end position="53"/>
    </location>
</feature>
<evidence type="ECO:0000259" key="2">
    <source>
        <dbReference type="Pfam" id="PF09994"/>
    </source>
</evidence>
<accession>A0A2S5B995</accession>
<organism evidence="3 4">
    <name type="scientific">Rhodotorula taiwanensis</name>
    <dbReference type="NCBI Taxonomy" id="741276"/>
    <lineage>
        <taxon>Eukaryota</taxon>
        <taxon>Fungi</taxon>
        <taxon>Dikarya</taxon>
        <taxon>Basidiomycota</taxon>
        <taxon>Pucciniomycotina</taxon>
        <taxon>Microbotryomycetes</taxon>
        <taxon>Sporidiobolales</taxon>
        <taxon>Sporidiobolaceae</taxon>
        <taxon>Rhodotorula</taxon>
    </lineage>
</organism>
<comment type="caution">
    <text evidence="3">The sequence shown here is derived from an EMBL/GenBank/DDBJ whole genome shotgun (WGS) entry which is preliminary data.</text>
</comment>
<dbReference type="PANTHER" id="PTHR33840">
    <property type="match status" value="1"/>
</dbReference>
<name>A0A2S5B995_9BASI</name>
<dbReference type="AlphaFoldDB" id="A0A2S5B995"/>
<protein>
    <recommendedName>
        <fullName evidence="2">T6SS Phospholipase effector Tle1-like catalytic domain-containing protein</fullName>
    </recommendedName>
</protein>
<feature type="compositionally biased region" description="Low complexity" evidence="1">
    <location>
        <begin position="1"/>
        <end position="19"/>
    </location>
</feature>
<evidence type="ECO:0000313" key="3">
    <source>
        <dbReference type="EMBL" id="POY73348.1"/>
    </source>
</evidence>
<evidence type="ECO:0000256" key="1">
    <source>
        <dbReference type="SAM" id="MobiDB-lite"/>
    </source>
</evidence>
<reference evidence="3 4" key="1">
    <citation type="journal article" date="2018" name="Front. Microbiol.">
        <title>Prospects for Fungal Bioremediation of Acidic Radioactive Waste Sites: Characterization and Genome Sequence of Rhodotorula taiwanensis MD1149.</title>
        <authorList>
            <person name="Tkavc R."/>
            <person name="Matrosova V.Y."/>
            <person name="Grichenko O.E."/>
            <person name="Gostincar C."/>
            <person name="Volpe R.P."/>
            <person name="Klimenkova P."/>
            <person name="Gaidamakova E.K."/>
            <person name="Zhou C.E."/>
            <person name="Stewart B.J."/>
            <person name="Lyman M.G."/>
            <person name="Malfatti S.A."/>
            <person name="Rubinfeld B."/>
            <person name="Courtot M."/>
            <person name="Singh J."/>
            <person name="Dalgard C.L."/>
            <person name="Hamilton T."/>
            <person name="Frey K.G."/>
            <person name="Gunde-Cimerman N."/>
            <person name="Dugan L."/>
            <person name="Daly M.J."/>
        </authorList>
    </citation>
    <scope>NUCLEOTIDE SEQUENCE [LARGE SCALE GENOMIC DNA]</scope>
    <source>
        <strain evidence="3 4">MD1149</strain>
    </source>
</reference>
<dbReference type="Pfam" id="PF09994">
    <property type="entry name" value="T6SS_Tle1-like_cat"/>
    <property type="match status" value="1"/>
</dbReference>
<sequence length="534" mass="58734">MSSLARRSSASIRSRTAHAVQMNGKNQAAAPVERKAAAASTSASTSSQLPSSSGRRLCLFFDGTGNAAFLEKITNLPTGFGLACNEPDKQLLYYQTGIGTTSLNLSAGLMPSMLSKLWARISAVVDEGIAYSLPAHIQRGYQFLMNYWQPGDQIFLFGFSRGAYTARALAGMLQRVGLLPAGNEETIPLAYEIYKKDRDLDEGVEKESAARAFKRTFSREVKVQFVGVWDTVSSVGAVIPRILPFANGSSYIRHFRQALALDEHRARFAYQPWIASDEPVPADYSIKQVWFAGAHSNIGGGLFGYDGDREPALSHLTLRWMLREAVEAGMWLNEDHLAASPIYAPFVEAADRAVAAGDDPALEAYLAKVAKSNPDMPPETAALAFIAASKSAATQDDALAPRGDSLSFHIQEYPPEIKKKRGLGGRFKDWWSRQMQRVGAAAWWALELSPTLKIYWDIEGNQRTWTLRWNRARGRVLLPDPTFHFSVADRLAASPATLLEHGGGNNENVPETKGYDFKAQFLPGQSMKNVTYVE</sequence>
<dbReference type="InterPro" id="IPR018712">
    <property type="entry name" value="Tle1-like_cat"/>
</dbReference>